<keyword evidence="2" id="KW-0732">Signal</keyword>
<keyword evidence="1" id="KW-1133">Transmembrane helix</keyword>
<name>A0ABY2KV94_9RHOB</name>
<keyword evidence="1" id="KW-0472">Membrane</keyword>
<dbReference type="EMBL" id="RPEM01000001">
    <property type="protein sequence ID" value="TGD45197.1"/>
    <property type="molecule type" value="Genomic_DNA"/>
</dbReference>
<proteinExistence type="predicted"/>
<evidence type="ECO:0000313" key="4">
    <source>
        <dbReference type="Proteomes" id="UP000297741"/>
    </source>
</evidence>
<dbReference type="InterPro" id="IPR022472">
    <property type="entry name" value="VPLPA-CTERM"/>
</dbReference>
<sequence>MRLCALSTTALATTALVLLALPQAGFAAPCSFGVDPLAPTVTCGAPASNPVSSAQNDLSIVVTSTGSVTSTNRSTPPFAISGTDVSIVNEGTIANSDTHGGTNAIQATGNRLTVENSGTISSGDRAIHALEGFVGGLVVNNLEGGMIESRRQAIRTDGSFPGSVVTNHGTISSLEGRALQLRGQGTTVTNYGTMIGGEEVIEARDDFSLINHGTIKIRDGVEDQDGVQFASGTVVNYGLIQGSDDGIDIDEGMITNHATGRIIATGTGGNGIDIDPVFDNSREAVRPSGKVTIVNAGYIKGPSAIGADPKATNSVEIHNSGTLVGRDRTAIALAPMQGDSLVSLTGGSQVFGNILFGAGNDVLEIKALGAGFLFDGRADGGAGQNTLRLSDYLLSDIASFSLIDGVVQFALTTVAGKAMGSFINFDTWLLGDGTRYTARDLADQFAPVPLPAGLPLLLGALGGLALLRRRKG</sequence>
<accession>A0ABY2KV94</accession>
<protein>
    <submittedName>
        <fullName evidence="3">VPLPA-CTERM sorting domain-containing protein</fullName>
    </submittedName>
</protein>
<feature type="transmembrane region" description="Helical" evidence="1">
    <location>
        <begin position="448"/>
        <end position="467"/>
    </location>
</feature>
<evidence type="ECO:0000256" key="1">
    <source>
        <dbReference type="SAM" id="Phobius"/>
    </source>
</evidence>
<gene>
    <name evidence="3" type="ORF">EEB11_01100</name>
</gene>
<dbReference type="Proteomes" id="UP000297741">
    <property type="component" value="Unassembled WGS sequence"/>
</dbReference>
<dbReference type="NCBIfam" id="TIGR03370">
    <property type="entry name" value="VPLPA-CTERM"/>
    <property type="match status" value="1"/>
</dbReference>
<reference evidence="3 4" key="1">
    <citation type="submission" date="2018-11" db="EMBL/GenBank/DDBJ databases">
        <title>Tabrizicola sp. isolated from sediment of alpine lake.</title>
        <authorList>
            <person name="Liu Z."/>
        </authorList>
    </citation>
    <scope>NUCLEOTIDE SEQUENCE [LARGE SCALE GENOMIC DNA]</scope>
    <source>
        <strain evidence="3 4">DRYC-M-16</strain>
    </source>
</reference>
<evidence type="ECO:0000256" key="2">
    <source>
        <dbReference type="SAM" id="SignalP"/>
    </source>
</evidence>
<keyword evidence="4" id="KW-1185">Reference proteome</keyword>
<feature type="chain" id="PRO_5046564201" evidence="2">
    <location>
        <begin position="28"/>
        <end position="472"/>
    </location>
</feature>
<keyword evidence="1" id="KW-0812">Transmembrane</keyword>
<comment type="caution">
    <text evidence="3">The sequence shown here is derived from an EMBL/GenBank/DDBJ whole genome shotgun (WGS) entry which is preliminary data.</text>
</comment>
<organism evidence="3 4">
    <name type="scientific">Pseudotabrizicola sediminis</name>
    <dbReference type="NCBI Taxonomy" id="2486418"/>
    <lineage>
        <taxon>Bacteria</taxon>
        <taxon>Pseudomonadati</taxon>
        <taxon>Pseudomonadota</taxon>
        <taxon>Alphaproteobacteria</taxon>
        <taxon>Rhodobacterales</taxon>
        <taxon>Paracoccaceae</taxon>
        <taxon>Pseudotabrizicola</taxon>
    </lineage>
</organism>
<feature type="signal peptide" evidence="2">
    <location>
        <begin position="1"/>
        <end position="27"/>
    </location>
</feature>
<dbReference type="RefSeq" id="WP_135428571.1">
    <property type="nucleotide sequence ID" value="NZ_RPEM01000001.1"/>
</dbReference>
<evidence type="ECO:0000313" key="3">
    <source>
        <dbReference type="EMBL" id="TGD45197.1"/>
    </source>
</evidence>